<comment type="function">
    <text evidence="3">Increases viral DNA accumulation. Enhances infectivity and symptom expression.</text>
</comment>
<dbReference type="EMBL" id="EU377539">
    <property type="protein sequence ID" value="ABY84410.1"/>
    <property type="molecule type" value="Genomic_DNA"/>
</dbReference>
<reference evidence="6 7" key="1">
    <citation type="submission" date="2008-01" db="EMBL/GenBank/DDBJ databases">
        <authorList>
            <person name="Wu Z.J."/>
        </authorList>
    </citation>
    <scope>NUCLEOTIDE SEQUENCE [LARGE SCALE GENOMIC DNA]</scope>
    <source>
        <strain evidence="6">Fz1</strain>
    </source>
</reference>
<dbReference type="OrthoDB" id="13855at10239"/>
<evidence type="ECO:0000256" key="1">
    <source>
        <dbReference type="ARBA" id="ARBA00009424"/>
    </source>
</evidence>
<evidence type="ECO:0000256" key="2">
    <source>
        <dbReference type="ARBA" id="ARBA00022581"/>
    </source>
</evidence>
<keyword evidence="2 5" id="KW-0945">Host-virus interaction</keyword>
<comment type="similarity">
    <text evidence="1 5">Belongs to the geminiviridae replication enhancer protein family.</text>
</comment>
<accession>B0LV71</accession>
<protein>
    <recommendedName>
        <fullName evidence="5">Replication enhancer</fullName>
        <shortName evidence="5">REn</shortName>
    </recommendedName>
</protein>
<dbReference type="KEGG" id="vg:5867672"/>
<dbReference type="PRINTS" id="PR00231">
    <property type="entry name" value="GEMCOATAL3"/>
</dbReference>
<reference evidence="6 7" key="2">
    <citation type="submission" date="2008-02" db="EMBL/GenBank/DDBJ databases">
        <title>Molecular Characterization of a Distinct Begomovirus Species Isolated from Emilia sonchifolia in China.</title>
        <authorList>
            <person name="Yang C.X."/>
        </authorList>
    </citation>
    <scope>NUCLEOTIDE SEQUENCE [LARGE SCALE GENOMIC DNA]</scope>
    <source>
        <strain evidence="6">Fz1</strain>
    </source>
</reference>
<organism evidence="6 7">
    <name type="scientific">Emilia yellow vein virus-[Fz1]</name>
    <dbReference type="NCBI Taxonomy" id="498805"/>
    <lineage>
        <taxon>Viruses</taxon>
        <taxon>Monodnaviria</taxon>
        <taxon>Shotokuvirae</taxon>
        <taxon>Cressdnaviricota</taxon>
        <taxon>Repensiviricetes</taxon>
        <taxon>Geplafuvirales</taxon>
        <taxon>Geminiviridae</taxon>
        <taxon>Begomovirus</taxon>
        <taxon>Begomovirus emiliae</taxon>
        <taxon>Emilia yellow vein virus</taxon>
    </lineage>
</organism>
<evidence type="ECO:0000256" key="5">
    <source>
        <dbReference type="RuleBase" id="RU363029"/>
    </source>
</evidence>
<dbReference type="InterPro" id="IPR000657">
    <property type="entry name" value="Gemini_AL3"/>
</dbReference>
<evidence type="ECO:0000256" key="3">
    <source>
        <dbReference type="ARBA" id="ARBA00025603"/>
    </source>
</evidence>
<gene>
    <name evidence="6" type="primary">AC3</name>
</gene>
<proteinExistence type="inferred from homology"/>
<comment type="subunit">
    <text evidence="4 5">Homooligomer. Interacts with the replication-associated protein (REP). Interacts with host proliferating cell nuclear antigen (PCNA). Interacts with host retinoblastoma-related protein 1 (RBR1), and may thereby deregulate the host cell cycle. Oligomerization and interaction with PCNA are necessary for optimal replication enhancement.</text>
</comment>
<evidence type="ECO:0000313" key="7">
    <source>
        <dbReference type="Proteomes" id="UP000207639"/>
    </source>
</evidence>
<dbReference type="RefSeq" id="YP_001661459.1">
    <property type="nucleotide sequence ID" value="NC_010307.1"/>
</dbReference>
<keyword evidence="7" id="KW-1185">Reference proteome</keyword>
<dbReference type="Pfam" id="PF01407">
    <property type="entry name" value="Gemini_AL3"/>
    <property type="match status" value="1"/>
</dbReference>
<dbReference type="Proteomes" id="UP000207639">
    <property type="component" value="Segment DNA A"/>
</dbReference>
<dbReference type="GO" id="GO:0016032">
    <property type="term" value="P:viral process"/>
    <property type="evidence" value="ECO:0007669"/>
    <property type="project" value="InterPro"/>
</dbReference>
<name>B0LV71_9GEMI</name>
<evidence type="ECO:0000256" key="4">
    <source>
        <dbReference type="ARBA" id="ARBA00025955"/>
    </source>
</evidence>
<evidence type="ECO:0000313" key="6">
    <source>
        <dbReference type="EMBL" id="ABY84410.1"/>
    </source>
</evidence>
<dbReference type="GeneID" id="5867672"/>
<sequence length="134" mass="15805">MDSHTGEPITAAQATNGVYIWEVPNPLYFKILKHLNRPFNTNRDEIEIRIQFNYNLRKALGIHKCFLTFQIWTHLQPATSHFLRVFKNQVLKYLNNLGIVSLNFVIRAVDHVLHNVLEGTMYVKQYEIIKFNSY</sequence>